<dbReference type="EMBL" id="KQ257457">
    <property type="protein sequence ID" value="KNC99509.1"/>
    <property type="molecule type" value="Genomic_DNA"/>
</dbReference>
<dbReference type="OrthoDB" id="2119112at2759"/>
<feature type="transmembrane region" description="Helical" evidence="2">
    <location>
        <begin position="69"/>
        <end position="94"/>
    </location>
</feature>
<evidence type="ECO:0000256" key="2">
    <source>
        <dbReference type="SAM" id="Phobius"/>
    </source>
</evidence>
<dbReference type="Gene3D" id="3.40.630.30">
    <property type="match status" value="1"/>
</dbReference>
<dbReference type="SUPFAM" id="SSF55729">
    <property type="entry name" value="Acyl-CoA N-acyltransferases (Nat)"/>
    <property type="match status" value="1"/>
</dbReference>
<name>A0A0L0HEU4_SPIPD</name>
<reference evidence="4 5" key="1">
    <citation type="submission" date="2009-08" db="EMBL/GenBank/DDBJ databases">
        <title>The Genome Sequence of Spizellomyces punctatus strain DAOM BR117.</title>
        <authorList>
            <consortium name="The Broad Institute Genome Sequencing Platform"/>
            <person name="Russ C."/>
            <person name="Cuomo C."/>
            <person name="Shea T."/>
            <person name="Young S.K."/>
            <person name="Zeng Q."/>
            <person name="Koehrsen M."/>
            <person name="Haas B."/>
            <person name="Borodovsky M."/>
            <person name="Guigo R."/>
            <person name="Alvarado L."/>
            <person name="Berlin A."/>
            <person name="Bochicchio J."/>
            <person name="Borenstein D."/>
            <person name="Chapman S."/>
            <person name="Chen Z."/>
            <person name="Engels R."/>
            <person name="Freedman E."/>
            <person name="Gellesch M."/>
            <person name="Goldberg J."/>
            <person name="Griggs A."/>
            <person name="Gujja S."/>
            <person name="Heiman D."/>
            <person name="Hepburn T."/>
            <person name="Howarth C."/>
            <person name="Jen D."/>
            <person name="Larson L."/>
            <person name="Lewis B."/>
            <person name="Mehta T."/>
            <person name="Park D."/>
            <person name="Pearson M."/>
            <person name="Roberts A."/>
            <person name="Saif S."/>
            <person name="Shenoy N."/>
            <person name="Sisk P."/>
            <person name="Stolte C."/>
            <person name="Sykes S."/>
            <person name="Thomson T."/>
            <person name="Walk T."/>
            <person name="White J."/>
            <person name="Yandava C."/>
            <person name="Burger G."/>
            <person name="Gray M.W."/>
            <person name="Holland P.W.H."/>
            <person name="King N."/>
            <person name="Lang F.B.F."/>
            <person name="Roger A.J."/>
            <person name="Ruiz-Trillo I."/>
            <person name="Lander E."/>
            <person name="Nusbaum C."/>
        </authorList>
    </citation>
    <scope>NUCLEOTIDE SEQUENCE [LARGE SCALE GENOMIC DNA]</scope>
    <source>
        <strain evidence="4 5">DAOM BR117</strain>
    </source>
</reference>
<dbReference type="RefSeq" id="XP_016607549.1">
    <property type="nucleotide sequence ID" value="XM_016753141.1"/>
</dbReference>
<dbReference type="Pfam" id="PF13508">
    <property type="entry name" value="Acetyltransf_7"/>
    <property type="match status" value="1"/>
</dbReference>
<feature type="domain" description="N-acetyltransferase" evidence="3">
    <location>
        <begin position="270"/>
        <end position="338"/>
    </location>
</feature>
<keyword evidence="2" id="KW-0812">Transmembrane</keyword>
<dbReference type="CDD" id="cd04301">
    <property type="entry name" value="NAT_SF"/>
    <property type="match status" value="1"/>
</dbReference>
<evidence type="ECO:0000256" key="1">
    <source>
        <dbReference type="SAM" id="MobiDB-lite"/>
    </source>
</evidence>
<keyword evidence="2" id="KW-0472">Membrane</keyword>
<dbReference type="InterPro" id="IPR000182">
    <property type="entry name" value="GNAT_dom"/>
</dbReference>
<protein>
    <recommendedName>
        <fullName evidence="3">N-acetyltransferase domain-containing protein</fullName>
    </recommendedName>
</protein>
<proteinExistence type="predicted"/>
<accession>A0A0L0HEU4</accession>
<organism evidence="4 5">
    <name type="scientific">Spizellomyces punctatus (strain DAOM BR117)</name>
    <dbReference type="NCBI Taxonomy" id="645134"/>
    <lineage>
        <taxon>Eukaryota</taxon>
        <taxon>Fungi</taxon>
        <taxon>Fungi incertae sedis</taxon>
        <taxon>Chytridiomycota</taxon>
        <taxon>Chytridiomycota incertae sedis</taxon>
        <taxon>Chytridiomycetes</taxon>
        <taxon>Spizellomycetales</taxon>
        <taxon>Spizellomycetaceae</taxon>
        <taxon>Spizellomyces</taxon>
    </lineage>
</organism>
<dbReference type="AlphaFoldDB" id="A0A0L0HEU4"/>
<evidence type="ECO:0000259" key="3">
    <source>
        <dbReference type="Pfam" id="PF13508"/>
    </source>
</evidence>
<evidence type="ECO:0000313" key="4">
    <source>
        <dbReference type="EMBL" id="KNC99509.1"/>
    </source>
</evidence>
<dbReference type="VEuPathDB" id="FungiDB:SPPG_04902"/>
<dbReference type="InterPro" id="IPR016181">
    <property type="entry name" value="Acyl_CoA_acyltransferase"/>
</dbReference>
<evidence type="ECO:0000313" key="5">
    <source>
        <dbReference type="Proteomes" id="UP000053201"/>
    </source>
</evidence>
<feature type="transmembrane region" description="Helical" evidence="2">
    <location>
        <begin position="39"/>
        <end position="63"/>
    </location>
</feature>
<feature type="compositionally biased region" description="Basic and acidic residues" evidence="1">
    <location>
        <begin position="160"/>
        <end position="178"/>
    </location>
</feature>
<sequence>MAQANGIVVHVTSHHHEQAAQVPDSPVSRPTFASRLYHLAALWLLAVLLISSLLALPVSLVFLPLAAVAAVPVVTAFTICLFCVRTIMGLSVWLENKREFPVKREQFGVDLPDSDPAFTILRTPESGNEDNDSASTDLQDRSGQHANEARSDEVTSNLSQKDDESLSNKSMELEKEPLHQQTSYLERRSSLSEKPVAGLRHAPKVAVRHLRPGDEHFIAICHNLLLTTGTGEDLPPPRVGLVDDTEHHILSYWRADTGRNRPSDTLSTRDLVGFIEYFHGAEDSCHLCIDKLYVNTAYEGLGFSRRLIKELHRLPGIETIEVWSLWHTEHFYKEHGYTTVPHPQGGRVEAEWGPLLIWVKADNEVENPRASIIGSGAHGF</sequence>
<feature type="region of interest" description="Disordered" evidence="1">
    <location>
        <begin position="118"/>
        <end position="198"/>
    </location>
</feature>
<keyword evidence="2" id="KW-1133">Transmembrane helix</keyword>
<gene>
    <name evidence="4" type="ORF">SPPG_04902</name>
</gene>
<keyword evidence="5" id="KW-1185">Reference proteome</keyword>
<feature type="compositionally biased region" description="Basic and acidic residues" evidence="1">
    <location>
        <begin position="138"/>
        <end position="153"/>
    </location>
</feature>
<dbReference type="GO" id="GO:0016747">
    <property type="term" value="F:acyltransferase activity, transferring groups other than amino-acyl groups"/>
    <property type="evidence" value="ECO:0007669"/>
    <property type="project" value="InterPro"/>
</dbReference>
<dbReference type="Proteomes" id="UP000053201">
    <property type="component" value="Unassembled WGS sequence"/>
</dbReference>
<dbReference type="GeneID" id="27688328"/>